<accession>A0A927MH01</accession>
<feature type="region of interest" description="Disordered" evidence="1">
    <location>
        <begin position="128"/>
        <end position="208"/>
    </location>
</feature>
<protein>
    <submittedName>
        <fullName evidence="2">Uncharacterized protein</fullName>
    </submittedName>
</protein>
<dbReference type="AlphaFoldDB" id="A0A927MH01"/>
<evidence type="ECO:0000313" key="2">
    <source>
        <dbReference type="EMBL" id="MBE1490975.1"/>
    </source>
</evidence>
<gene>
    <name evidence="2" type="ORF">H4W31_006613</name>
</gene>
<comment type="caution">
    <text evidence="2">The sequence shown here is derived from an EMBL/GenBank/DDBJ whole genome shotgun (WGS) entry which is preliminary data.</text>
</comment>
<keyword evidence="3" id="KW-1185">Reference proteome</keyword>
<dbReference type="EMBL" id="JADBEB010000001">
    <property type="protein sequence ID" value="MBE1490975.1"/>
    <property type="molecule type" value="Genomic_DNA"/>
</dbReference>
<proteinExistence type="predicted"/>
<evidence type="ECO:0000256" key="1">
    <source>
        <dbReference type="SAM" id="MobiDB-lite"/>
    </source>
</evidence>
<organism evidence="2 3">
    <name type="scientific">Plantactinospora soyae</name>
    <dbReference type="NCBI Taxonomy" id="1544732"/>
    <lineage>
        <taxon>Bacteria</taxon>
        <taxon>Bacillati</taxon>
        <taxon>Actinomycetota</taxon>
        <taxon>Actinomycetes</taxon>
        <taxon>Micromonosporales</taxon>
        <taxon>Micromonosporaceae</taxon>
        <taxon>Plantactinospora</taxon>
    </lineage>
</organism>
<sequence>MGSLPSRRSIRIQGVTLIWHAPAGYRPGSGSRGARSVHVIFVRMSVRRLHPHAQSAACGGCACPPATLTVGRPLGCAGEQPDVVEMWQPDRSVVRGLTQCDLGDCRTAGATPPGGGAVMIDAGPERARRVGLDRRRSAAQRQKPCSSRSGTWPWPAAESSAESFSTSSGPRPSLERPGAPGTGADSGDHRSHARVPQQTREYGHVNGDLDIADTIPAGGLPGHGRVAAVR</sequence>
<feature type="compositionally biased region" description="Polar residues" evidence="1">
    <location>
        <begin position="139"/>
        <end position="150"/>
    </location>
</feature>
<reference evidence="2" key="1">
    <citation type="submission" date="2020-10" db="EMBL/GenBank/DDBJ databases">
        <title>Sequencing the genomes of 1000 actinobacteria strains.</title>
        <authorList>
            <person name="Klenk H.-P."/>
        </authorList>
    </citation>
    <scope>NUCLEOTIDE SEQUENCE</scope>
    <source>
        <strain evidence="2">DSM 46832</strain>
    </source>
</reference>
<name>A0A927MH01_9ACTN</name>
<evidence type="ECO:0000313" key="3">
    <source>
        <dbReference type="Proteomes" id="UP000649753"/>
    </source>
</evidence>
<dbReference type="Proteomes" id="UP000649753">
    <property type="component" value="Unassembled WGS sequence"/>
</dbReference>
<feature type="compositionally biased region" description="Low complexity" evidence="1">
    <location>
        <begin position="156"/>
        <end position="168"/>
    </location>
</feature>